<dbReference type="Proteomes" id="UP000290560">
    <property type="component" value="Unassembled WGS sequence"/>
</dbReference>
<feature type="region of interest" description="Disordered" evidence="1">
    <location>
        <begin position="1"/>
        <end position="39"/>
    </location>
</feature>
<protein>
    <submittedName>
        <fullName evidence="2">Uncharacterized protein</fullName>
    </submittedName>
</protein>
<sequence>MQGRPPTARPTARGSRLRPMPPARGRPTTAKATCRATASMRDRPRAWLAPTGVALACVGSARGQAAWGSRPWPGRRGAAARYEAARDSPVARAAACKGGRSCRGSAHARRHRSLARCRPRAIAPAVGATAHADGVQCRHLRRAETTTTTAQLRVRKEG</sequence>
<gene>
    <name evidence="2" type="ORF">BHM03_00038619</name>
</gene>
<organism evidence="2">
    <name type="scientific">Ensete ventricosum</name>
    <name type="common">Abyssinian banana</name>
    <name type="synonym">Musa ensete</name>
    <dbReference type="NCBI Taxonomy" id="4639"/>
    <lineage>
        <taxon>Eukaryota</taxon>
        <taxon>Viridiplantae</taxon>
        <taxon>Streptophyta</taxon>
        <taxon>Embryophyta</taxon>
        <taxon>Tracheophyta</taxon>
        <taxon>Spermatophyta</taxon>
        <taxon>Magnoliopsida</taxon>
        <taxon>Liliopsida</taxon>
        <taxon>Zingiberales</taxon>
        <taxon>Musaceae</taxon>
        <taxon>Ensete</taxon>
    </lineage>
</organism>
<evidence type="ECO:0000313" key="2">
    <source>
        <dbReference type="EMBL" id="RZR74565.1"/>
    </source>
</evidence>
<dbReference type="AlphaFoldDB" id="A0A445MJZ2"/>
<name>A0A445MJZ2_ENSVE</name>
<accession>A0A445MJZ2</accession>
<evidence type="ECO:0000256" key="1">
    <source>
        <dbReference type="SAM" id="MobiDB-lite"/>
    </source>
</evidence>
<proteinExistence type="predicted"/>
<reference evidence="2" key="1">
    <citation type="journal article" date="2018" name="Data Brief">
        <title>Genome sequence data from 17 accessions of Ensete ventricosum, a staple food crop for millions in Ethiopia.</title>
        <authorList>
            <person name="Yemataw Z."/>
            <person name="Muzemil S."/>
            <person name="Ambachew D."/>
            <person name="Tripathi L."/>
            <person name="Tesfaye K."/>
            <person name="Chala A."/>
            <person name="Farbos A."/>
            <person name="O'Neill P."/>
            <person name="Moore K."/>
            <person name="Grant M."/>
            <person name="Studholme D.J."/>
        </authorList>
    </citation>
    <scope>NUCLEOTIDE SEQUENCE [LARGE SCALE GENOMIC DNA]</scope>
    <source>
        <tissue evidence="2">Leaf</tissue>
    </source>
</reference>
<dbReference type="EMBL" id="KV876290">
    <property type="protein sequence ID" value="RZR74565.1"/>
    <property type="molecule type" value="Genomic_DNA"/>
</dbReference>